<comment type="caution">
    <text evidence="2">The sequence shown here is derived from an EMBL/GenBank/DDBJ whole genome shotgun (WGS) entry which is preliminary data.</text>
</comment>
<gene>
    <name evidence="2" type="ORF">Salat_1686300</name>
</gene>
<proteinExistence type="predicted"/>
<accession>A0AAE1Y7K3</accession>
<evidence type="ECO:0000256" key="1">
    <source>
        <dbReference type="SAM" id="MobiDB-lite"/>
    </source>
</evidence>
<keyword evidence="3" id="KW-1185">Reference proteome</keyword>
<feature type="compositionally biased region" description="Low complexity" evidence="1">
    <location>
        <begin position="142"/>
        <end position="151"/>
    </location>
</feature>
<feature type="region of interest" description="Disordered" evidence="1">
    <location>
        <begin position="128"/>
        <end position="151"/>
    </location>
</feature>
<reference evidence="2" key="1">
    <citation type="submission" date="2020-06" db="EMBL/GenBank/DDBJ databases">
        <authorList>
            <person name="Li T."/>
            <person name="Hu X."/>
            <person name="Zhang T."/>
            <person name="Song X."/>
            <person name="Zhang H."/>
            <person name="Dai N."/>
            <person name="Sheng W."/>
            <person name="Hou X."/>
            <person name="Wei L."/>
        </authorList>
    </citation>
    <scope>NUCLEOTIDE SEQUENCE</scope>
    <source>
        <strain evidence="2">3651</strain>
        <tissue evidence="2">Leaf</tissue>
    </source>
</reference>
<sequence length="151" mass="16402">MATAAAAMDGGSYLEALNCEPPPLAGFKSDLGPNPPPYMAALPSPLPFAGQSDFFIGNVPIHSAPLQQQKADKFAFMCPRQKSLRLLYPRRSLAILHRGLLLTPIPLRRLFSHRPMVTLEVGPRSHSAFGTYDTHRDDPESASDPSSDFGS</sequence>
<evidence type="ECO:0000313" key="2">
    <source>
        <dbReference type="EMBL" id="KAK4424927.1"/>
    </source>
</evidence>
<organism evidence="2 3">
    <name type="scientific">Sesamum alatum</name>
    <dbReference type="NCBI Taxonomy" id="300844"/>
    <lineage>
        <taxon>Eukaryota</taxon>
        <taxon>Viridiplantae</taxon>
        <taxon>Streptophyta</taxon>
        <taxon>Embryophyta</taxon>
        <taxon>Tracheophyta</taxon>
        <taxon>Spermatophyta</taxon>
        <taxon>Magnoliopsida</taxon>
        <taxon>eudicotyledons</taxon>
        <taxon>Gunneridae</taxon>
        <taxon>Pentapetalae</taxon>
        <taxon>asterids</taxon>
        <taxon>lamiids</taxon>
        <taxon>Lamiales</taxon>
        <taxon>Pedaliaceae</taxon>
        <taxon>Sesamum</taxon>
    </lineage>
</organism>
<evidence type="ECO:0000313" key="3">
    <source>
        <dbReference type="Proteomes" id="UP001293254"/>
    </source>
</evidence>
<dbReference type="EMBL" id="JACGWO010000006">
    <property type="protein sequence ID" value="KAK4424927.1"/>
    <property type="molecule type" value="Genomic_DNA"/>
</dbReference>
<reference evidence="2" key="2">
    <citation type="journal article" date="2024" name="Plant">
        <title>Genomic evolution and insights into agronomic trait innovations of Sesamum species.</title>
        <authorList>
            <person name="Miao H."/>
            <person name="Wang L."/>
            <person name="Qu L."/>
            <person name="Liu H."/>
            <person name="Sun Y."/>
            <person name="Le M."/>
            <person name="Wang Q."/>
            <person name="Wei S."/>
            <person name="Zheng Y."/>
            <person name="Lin W."/>
            <person name="Duan Y."/>
            <person name="Cao H."/>
            <person name="Xiong S."/>
            <person name="Wang X."/>
            <person name="Wei L."/>
            <person name="Li C."/>
            <person name="Ma Q."/>
            <person name="Ju M."/>
            <person name="Zhao R."/>
            <person name="Li G."/>
            <person name="Mu C."/>
            <person name="Tian Q."/>
            <person name="Mei H."/>
            <person name="Zhang T."/>
            <person name="Gao T."/>
            <person name="Zhang H."/>
        </authorList>
    </citation>
    <scope>NUCLEOTIDE SEQUENCE</scope>
    <source>
        <strain evidence="2">3651</strain>
    </source>
</reference>
<dbReference type="AlphaFoldDB" id="A0AAE1Y7K3"/>
<dbReference type="Proteomes" id="UP001293254">
    <property type="component" value="Unassembled WGS sequence"/>
</dbReference>
<name>A0AAE1Y7K3_9LAMI</name>
<protein>
    <submittedName>
        <fullName evidence="2">Uncharacterized protein</fullName>
    </submittedName>
</protein>